<evidence type="ECO:0000259" key="1">
    <source>
        <dbReference type="Pfam" id="PF17676"/>
    </source>
</evidence>
<dbReference type="EMBL" id="PSZP01000014">
    <property type="protein sequence ID" value="TCG11066.1"/>
    <property type="molecule type" value="Genomic_DNA"/>
</dbReference>
<comment type="caution">
    <text evidence="2">The sequence shown here is derived from an EMBL/GenBank/DDBJ whole genome shotgun (WGS) entry which is preliminary data.</text>
</comment>
<name>A0A4R0XK89_9MOLU</name>
<organism evidence="2 3">
    <name type="scientific">Mycoplasma todarodis</name>
    <dbReference type="NCBI Taxonomy" id="1937191"/>
    <lineage>
        <taxon>Bacteria</taxon>
        <taxon>Bacillati</taxon>
        <taxon>Mycoplasmatota</taxon>
        <taxon>Mollicutes</taxon>
        <taxon>Mycoplasmataceae</taxon>
        <taxon>Mycoplasma</taxon>
    </lineage>
</organism>
<accession>A0A4R0XK89</accession>
<sequence length="119" mass="13592">MGGNLDTIAHIKDKSFFPNLELWKDTIIFLETSENKMKPEEFASVINNLSKEINNAKAIIFGKPKDETFFEEYLTIVKEKITKPVIFNMNFGHAAPNRTMPYGGTIEINPKDKLVKITK</sequence>
<dbReference type="PANTHER" id="PTHR30237:SF4">
    <property type="entry name" value="LD-CARBOXYPEPTIDASE C-TERMINAL DOMAIN-CONTAINING PROTEIN"/>
    <property type="match status" value="1"/>
</dbReference>
<dbReference type="RefSeq" id="WP_131613456.1">
    <property type="nucleotide sequence ID" value="NZ_PSZP01000014.1"/>
</dbReference>
<dbReference type="InterPro" id="IPR040921">
    <property type="entry name" value="Peptidase_S66C"/>
</dbReference>
<dbReference type="Proteomes" id="UP000291072">
    <property type="component" value="Unassembled WGS sequence"/>
</dbReference>
<feature type="domain" description="LD-carboxypeptidase C-terminal" evidence="1">
    <location>
        <begin position="1"/>
        <end position="108"/>
    </location>
</feature>
<dbReference type="Gene3D" id="3.50.30.60">
    <property type="entry name" value="LD-carboxypeptidase A C-terminal domain-like"/>
    <property type="match status" value="1"/>
</dbReference>
<keyword evidence="3" id="KW-1185">Reference proteome</keyword>
<dbReference type="AlphaFoldDB" id="A0A4R0XK89"/>
<gene>
    <name evidence="2" type="ORF">C4B25_02355</name>
</gene>
<dbReference type="InterPro" id="IPR027461">
    <property type="entry name" value="Carboxypeptidase_A_C_sf"/>
</dbReference>
<dbReference type="OrthoDB" id="9807329at2"/>
<dbReference type="PANTHER" id="PTHR30237">
    <property type="entry name" value="MURAMOYLTETRAPEPTIDE CARBOXYPEPTIDASE"/>
    <property type="match status" value="1"/>
</dbReference>
<reference evidence="2 3" key="1">
    <citation type="submission" date="2018-02" db="EMBL/GenBank/DDBJ databases">
        <title>Mycoplasma marinum and Mycoplasma todarodis sp. nov., moderately halophilic and psychrotolerant mycoplasmas isolated from cephalopods.</title>
        <authorList>
            <person name="Viver T."/>
        </authorList>
    </citation>
    <scope>NUCLEOTIDE SEQUENCE [LARGE SCALE GENOMIC DNA]</scope>
    <source>
        <strain evidence="2 3">5H</strain>
    </source>
</reference>
<proteinExistence type="predicted"/>
<protein>
    <recommendedName>
        <fullName evidence="1">LD-carboxypeptidase C-terminal domain-containing protein</fullName>
    </recommendedName>
</protein>
<dbReference type="SUPFAM" id="SSF141986">
    <property type="entry name" value="LD-carboxypeptidase A C-terminal domain-like"/>
    <property type="match status" value="1"/>
</dbReference>
<evidence type="ECO:0000313" key="3">
    <source>
        <dbReference type="Proteomes" id="UP000291072"/>
    </source>
</evidence>
<dbReference type="InterPro" id="IPR003507">
    <property type="entry name" value="S66_fam"/>
</dbReference>
<dbReference type="Pfam" id="PF17676">
    <property type="entry name" value="Peptidase_S66C"/>
    <property type="match status" value="1"/>
</dbReference>
<evidence type="ECO:0000313" key="2">
    <source>
        <dbReference type="EMBL" id="TCG11066.1"/>
    </source>
</evidence>